<proteinExistence type="predicted"/>
<evidence type="ECO:0000259" key="9">
    <source>
        <dbReference type="PROSITE" id="PS51755"/>
    </source>
</evidence>
<feature type="domain" description="OmpR/PhoB-type" evidence="9">
    <location>
        <begin position="130"/>
        <end position="228"/>
    </location>
</feature>
<dbReference type="InterPro" id="IPR016032">
    <property type="entry name" value="Sig_transdc_resp-reg_C-effctor"/>
</dbReference>
<dbReference type="Proteomes" id="UP000244880">
    <property type="component" value="Unassembled WGS sequence"/>
</dbReference>
<dbReference type="PROSITE" id="PS50110">
    <property type="entry name" value="RESPONSE_REGULATORY"/>
    <property type="match status" value="1"/>
</dbReference>
<evidence type="ECO:0000256" key="6">
    <source>
        <dbReference type="PROSITE-ProRule" id="PRU00169"/>
    </source>
</evidence>
<feature type="DNA-binding region" description="OmpR/PhoB-type" evidence="7">
    <location>
        <begin position="130"/>
        <end position="228"/>
    </location>
</feature>
<dbReference type="InterPro" id="IPR011006">
    <property type="entry name" value="CheY-like_superfamily"/>
</dbReference>
<dbReference type="PANTHER" id="PTHR48111">
    <property type="entry name" value="REGULATOR OF RPOS"/>
    <property type="match status" value="1"/>
</dbReference>
<dbReference type="AlphaFoldDB" id="A0A2R8BII0"/>
<accession>A0A2R8BII0</accession>
<dbReference type="FunFam" id="3.40.50.2300:FF:000001">
    <property type="entry name" value="DNA-binding response regulator PhoB"/>
    <property type="match status" value="1"/>
</dbReference>
<evidence type="ECO:0000313" key="11">
    <source>
        <dbReference type="Proteomes" id="UP000244880"/>
    </source>
</evidence>
<dbReference type="SMART" id="SM00448">
    <property type="entry name" value="REC"/>
    <property type="match status" value="1"/>
</dbReference>
<feature type="modified residue" description="4-aspartylphosphate" evidence="6">
    <location>
        <position position="53"/>
    </location>
</feature>
<protein>
    <submittedName>
        <fullName evidence="10">Alkaline phosphatase synthesis transcriptional regulatory protein PhoP</fullName>
    </submittedName>
</protein>
<evidence type="ECO:0000256" key="2">
    <source>
        <dbReference type="ARBA" id="ARBA00023012"/>
    </source>
</evidence>
<dbReference type="Gene3D" id="1.10.10.10">
    <property type="entry name" value="Winged helix-like DNA-binding domain superfamily/Winged helix DNA-binding domain"/>
    <property type="match status" value="1"/>
</dbReference>
<dbReference type="GO" id="GO:0006355">
    <property type="term" value="P:regulation of DNA-templated transcription"/>
    <property type="evidence" value="ECO:0007669"/>
    <property type="project" value="InterPro"/>
</dbReference>
<keyword evidence="3" id="KW-0805">Transcription regulation</keyword>
<dbReference type="CDD" id="cd17574">
    <property type="entry name" value="REC_OmpR"/>
    <property type="match status" value="1"/>
</dbReference>
<evidence type="ECO:0000256" key="5">
    <source>
        <dbReference type="ARBA" id="ARBA00023163"/>
    </source>
</evidence>
<keyword evidence="11" id="KW-1185">Reference proteome</keyword>
<dbReference type="CDD" id="cd00383">
    <property type="entry name" value="trans_reg_C"/>
    <property type="match status" value="1"/>
</dbReference>
<dbReference type="Pfam" id="PF00486">
    <property type="entry name" value="Trans_reg_C"/>
    <property type="match status" value="1"/>
</dbReference>
<evidence type="ECO:0000313" key="10">
    <source>
        <dbReference type="EMBL" id="SPH22887.1"/>
    </source>
</evidence>
<dbReference type="InterPro" id="IPR001867">
    <property type="entry name" value="OmpR/PhoB-type_DNA-bd"/>
</dbReference>
<organism evidence="10 11">
    <name type="scientific">Ascidiaceihabitans donghaensis</name>
    <dbReference type="NCBI Taxonomy" id="1510460"/>
    <lineage>
        <taxon>Bacteria</taxon>
        <taxon>Pseudomonadati</taxon>
        <taxon>Pseudomonadota</taxon>
        <taxon>Alphaproteobacteria</taxon>
        <taxon>Rhodobacterales</taxon>
        <taxon>Paracoccaceae</taxon>
        <taxon>Ascidiaceihabitans</taxon>
    </lineage>
</organism>
<keyword evidence="4 7" id="KW-0238">DNA-binding</keyword>
<dbReference type="Gene3D" id="6.10.250.690">
    <property type="match status" value="1"/>
</dbReference>
<keyword evidence="5" id="KW-0804">Transcription</keyword>
<feature type="domain" description="Response regulatory" evidence="8">
    <location>
        <begin position="4"/>
        <end position="117"/>
    </location>
</feature>
<keyword evidence="2" id="KW-0902">Two-component regulatory system</keyword>
<evidence type="ECO:0000256" key="3">
    <source>
        <dbReference type="ARBA" id="ARBA00023015"/>
    </source>
</evidence>
<dbReference type="SUPFAM" id="SSF52172">
    <property type="entry name" value="CheY-like"/>
    <property type="match status" value="1"/>
</dbReference>
<dbReference type="GO" id="GO:0032993">
    <property type="term" value="C:protein-DNA complex"/>
    <property type="evidence" value="ECO:0007669"/>
    <property type="project" value="TreeGrafter"/>
</dbReference>
<gene>
    <name evidence="10" type="primary">phoP</name>
    <name evidence="10" type="ORF">ASD8599_03634</name>
</gene>
<dbReference type="InterPro" id="IPR036388">
    <property type="entry name" value="WH-like_DNA-bd_sf"/>
</dbReference>
<dbReference type="PROSITE" id="PS51755">
    <property type="entry name" value="OMPR_PHOB"/>
    <property type="match status" value="1"/>
</dbReference>
<dbReference type="InterPro" id="IPR039420">
    <property type="entry name" value="WalR-like"/>
</dbReference>
<keyword evidence="1 6" id="KW-0597">Phosphoprotein</keyword>
<dbReference type="SMART" id="SM00862">
    <property type="entry name" value="Trans_reg_C"/>
    <property type="match status" value="1"/>
</dbReference>
<evidence type="ECO:0000256" key="7">
    <source>
        <dbReference type="PROSITE-ProRule" id="PRU01091"/>
    </source>
</evidence>
<dbReference type="GO" id="GO:0005829">
    <property type="term" value="C:cytosol"/>
    <property type="evidence" value="ECO:0007669"/>
    <property type="project" value="TreeGrafter"/>
</dbReference>
<dbReference type="Gene3D" id="3.40.50.2300">
    <property type="match status" value="1"/>
</dbReference>
<dbReference type="Pfam" id="PF00072">
    <property type="entry name" value="Response_reg"/>
    <property type="match status" value="1"/>
</dbReference>
<reference evidence="10 11" key="1">
    <citation type="submission" date="2018-03" db="EMBL/GenBank/DDBJ databases">
        <authorList>
            <person name="Keele B.F."/>
        </authorList>
    </citation>
    <scope>NUCLEOTIDE SEQUENCE [LARGE SCALE GENOMIC DNA]</scope>
    <source>
        <strain evidence="10 11">CECT 8599</strain>
    </source>
</reference>
<dbReference type="PANTHER" id="PTHR48111:SF59">
    <property type="entry name" value="TRANSCRIPTIONAL REGULATORY PROTEIN BAER"/>
    <property type="match status" value="1"/>
</dbReference>
<name>A0A2R8BII0_9RHOB</name>
<dbReference type="RefSeq" id="WP_108829781.1">
    <property type="nucleotide sequence ID" value="NZ_OMOR01000001.1"/>
</dbReference>
<evidence type="ECO:0000259" key="8">
    <source>
        <dbReference type="PROSITE" id="PS50110"/>
    </source>
</evidence>
<dbReference type="EMBL" id="OMOR01000001">
    <property type="protein sequence ID" value="SPH22887.1"/>
    <property type="molecule type" value="Genomic_DNA"/>
</dbReference>
<evidence type="ECO:0000256" key="4">
    <source>
        <dbReference type="ARBA" id="ARBA00023125"/>
    </source>
</evidence>
<evidence type="ECO:0000256" key="1">
    <source>
        <dbReference type="ARBA" id="ARBA00022553"/>
    </source>
</evidence>
<dbReference type="GO" id="GO:0000976">
    <property type="term" value="F:transcription cis-regulatory region binding"/>
    <property type="evidence" value="ECO:0007669"/>
    <property type="project" value="TreeGrafter"/>
</dbReference>
<dbReference type="OrthoDB" id="9802426at2"/>
<dbReference type="SUPFAM" id="SSF46894">
    <property type="entry name" value="C-terminal effector domain of the bipartite response regulators"/>
    <property type="match status" value="1"/>
</dbReference>
<dbReference type="GO" id="GO:0000156">
    <property type="term" value="F:phosphorelay response regulator activity"/>
    <property type="evidence" value="ECO:0007669"/>
    <property type="project" value="TreeGrafter"/>
</dbReference>
<sequence length="231" mass="24797">MTHSILIVDDDPEIRQVVRIGLTQAGHTVEEAGDGAEGLAKAQSGRFDLVVLDIGMPRMDGLEVCRTLRRTHTTPILFLTARNDEIDRVLGFELGGDDYVVKPFSPRELSARVKAILKRSGAVDPVTEAPKGVQRGCLTLNADRHLCAVAGVPVALTAREMALLAHLMAHPDHVSARPALTDAMYGMNIHVSDRTVDSHLRNLRAKLSAAGCADAIETVHGVGVRMGACSE</sequence>
<dbReference type="InterPro" id="IPR001789">
    <property type="entry name" value="Sig_transdc_resp-reg_receiver"/>
</dbReference>